<sequence>MGLILRWAWRLAAAGVITAALLLSLARLLLPALASYRAEVEARVSAAVGQPVSIEALDARWTGLAPELILRGVRLGGAGAAPMLLQEVRLRLSPAALLRGRLAPRVVDLAGVRFGLERDPGGKWRLVGLGPARGGAAGLPAGFRLVLRDGAVHVRDAARGLDEVLAFRRLDAGIQARRLVLVGDVLLPAALGGGALEAAADLRLEAGGAQGTVYLDLAEGDLATLGRSLGLAVPADARLAGGAALWLDLAGGGVVRADARVRLHRPALGAWGLDTLAAELRWRRLDGGWRLLAHDVLAARGGAVWPRADWVVERRPGGWRLRLGYLRAEDVLPLAARLPQVPEAVRTWLGRIEGGVVRDLALDLADGGGYLLRGRFLHAAVAATDRTPGVEGLSGEVAAAPTGGVLRVAGAGVALEAPGAHEGTLRADWIEGGARWRRTAGGWAVEGAQLLLAAPGLHLRAEGGLRPTPQGPRIELLARVPEAELGRLAAWMTPQLVGRAFGAWVADAGLAGTLRDGVLLMAGPAAAVPFRAREGRLVARGRIEGGALAFRPDWPRVERVEARLVLEQDTLALSGRAATLGAAVEVRRVGIGGLGRDNRLELEAASRARAGQVLAYLVASPLADALDPVLAAVSGRGRVDLALRLRLPLRREARPEVEGEAVLEGVALDYPPGRVRLAGLQGRLRFTAEGLAAEGVRGTLHGRPLRADLAVPLGRAWRASPRGEVRLAGRLDRGLLEALVPSPWWAWVEGDTAWTGTLAVRGVEGEAPLRLEAESDLVGVQVGLPAPVGKAAAEARPLRLAVELGVAPRRALEVVAAGLGAARMELDEAGRVARGEVRLGAERAVLPEAGVQITGRLPAFSADAWREALGGGDGWRLDAGPVERIRLELGEATLLACTYHEARIDAVRKGGLWSGTVGAREAAGRFVLPVDAGTAPLSLDLERLHLPRLPPREKRGETDPRTLPAMEVKVGDLRYGEAVLGRLELGAVRRPGGLEARRILLAQPHFTLRATGTWRHEADGVRTRLRGVADVADFGRAVAALGIASAVAKGEGRIEADLAWPGGPGDFALATVEGTLEAELAKGALAEVDPGAGRLLGLLSLGALPRRLLLDFRDLFGKGFAFDRLAATIRVGGGEAHSEPLIIEGPAARIEVRGRTGLVRRDYDQHVTVTPRVSSGLPVVGWIAGGPAAGAALFFFERILGRQIDKGAKVEYRVTGPWEDPRVERLAPQAEPPAEAPGSQR</sequence>
<evidence type="ECO:0000313" key="3">
    <source>
        <dbReference type="EMBL" id="ROR34871.1"/>
    </source>
</evidence>
<dbReference type="InterPro" id="IPR011836">
    <property type="entry name" value="YhdP"/>
</dbReference>
<dbReference type="AlphaFoldDB" id="A0A3N1Y8K7"/>
<organism evidence="3 4">
    <name type="scientific">Inmirania thermothiophila</name>
    <dbReference type="NCBI Taxonomy" id="1750597"/>
    <lineage>
        <taxon>Bacteria</taxon>
        <taxon>Pseudomonadati</taxon>
        <taxon>Pseudomonadota</taxon>
        <taxon>Gammaproteobacteria</taxon>
        <taxon>Chromatiales</taxon>
        <taxon>Ectothiorhodospiraceae</taxon>
        <taxon>Inmirania</taxon>
    </lineage>
</organism>
<dbReference type="OrthoDB" id="9762238at2"/>
<proteinExistence type="predicted"/>
<evidence type="ECO:0000259" key="2">
    <source>
        <dbReference type="Pfam" id="PF13116"/>
    </source>
</evidence>
<feature type="region of interest" description="Disordered" evidence="1">
    <location>
        <begin position="1221"/>
        <end position="1241"/>
    </location>
</feature>
<dbReference type="PANTHER" id="PTHR38690:SF1">
    <property type="entry name" value="PROTEASE"/>
    <property type="match status" value="1"/>
</dbReference>
<dbReference type="PANTHER" id="PTHR38690">
    <property type="entry name" value="PROTEASE-RELATED"/>
    <property type="match status" value="1"/>
</dbReference>
<comment type="caution">
    <text evidence="3">The sequence shown here is derived from an EMBL/GenBank/DDBJ whole genome shotgun (WGS) entry which is preliminary data.</text>
</comment>
<name>A0A3N1Y8K7_9GAMM</name>
<dbReference type="NCBIfam" id="TIGR02099">
    <property type="entry name" value="YhdP family protein"/>
    <property type="match status" value="1"/>
</dbReference>
<feature type="domain" description="YhdP central" evidence="2">
    <location>
        <begin position="5"/>
        <end position="1223"/>
    </location>
</feature>
<keyword evidence="4" id="KW-1185">Reference proteome</keyword>
<gene>
    <name evidence="3" type="ORF">EDC57_0780</name>
</gene>
<evidence type="ECO:0000313" key="4">
    <source>
        <dbReference type="Proteomes" id="UP000276634"/>
    </source>
</evidence>
<dbReference type="Pfam" id="PF13116">
    <property type="entry name" value="YhdP"/>
    <property type="match status" value="1"/>
</dbReference>
<evidence type="ECO:0000256" key="1">
    <source>
        <dbReference type="SAM" id="MobiDB-lite"/>
    </source>
</evidence>
<reference evidence="3 4" key="1">
    <citation type="submission" date="2018-11" db="EMBL/GenBank/DDBJ databases">
        <title>Genomic Encyclopedia of Type Strains, Phase IV (KMG-IV): sequencing the most valuable type-strain genomes for metagenomic binning, comparative biology and taxonomic classification.</title>
        <authorList>
            <person name="Goeker M."/>
        </authorList>
    </citation>
    <scope>NUCLEOTIDE SEQUENCE [LARGE SCALE GENOMIC DNA]</scope>
    <source>
        <strain evidence="3 4">DSM 100275</strain>
    </source>
</reference>
<dbReference type="InterPro" id="IPR025263">
    <property type="entry name" value="YhdP_central"/>
</dbReference>
<accession>A0A3N1Y8K7</accession>
<dbReference type="EMBL" id="RJVI01000001">
    <property type="protein sequence ID" value="ROR34871.1"/>
    <property type="molecule type" value="Genomic_DNA"/>
</dbReference>
<protein>
    <submittedName>
        <fullName evidence="3">Uncharacterized protein (TIGR02099 family)</fullName>
    </submittedName>
</protein>
<dbReference type="Proteomes" id="UP000276634">
    <property type="component" value="Unassembled WGS sequence"/>
</dbReference>
<dbReference type="RefSeq" id="WP_123400404.1">
    <property type="nucleotide sequence ID" value="NZ_RJVI01000001.1"/>
</dbReference>